<feature type="domain" description="CobQ/CobB/MinD/ParA nucleotide binding" evidence="3">
    <location>
        <begin position="38"/>
        <end position="182"/>
    </location>
</feature>
<keyword evidence="2" id="KW-0067">ATP-binding</keyword>
<evidence type="ECO:0000313" key="4">
    <source>
        <dbReference type="EMBL" id="WRP14719.1"/>
    </source>
</evidence>
<evidence type="ECO:0000256" key="2">
    <source>
        <dbReference type="ARBA" id="ARBA00022840"/>
    </source>
</evidence>
<dbReference type="Proteomes" id="UP001333102">
    <property type="component" value="Chromosome"/>
</dbReference>
<dbReference type="PANTHER" id="PTHR43384">
    <property type="entry name" value="SEPTUM SITE-DETERMINING PROTEIN MIND HOMOLOG, CHLOROPLASTIC-RELATED"/>
    <property type="match status" value="1"/>
</dbReference>
<keyword evidence="5" id="KW-1185">Reference proteome</keyword>
<dbReference type="InterPro" id="IPR050625">
    <property type="entry name" value="ParA/MinD_ATPase"/>
</dbReference>
<dbReference type="SUPFAM" id="SSF52540">
    <property type="entry name" value="P-loop containing nucleoside triphosphate hydrolases"/>
    <property type="match status" value="1"/>
</dbReference>
<dbReference type="Pfam" id="PF01656">
    <property type="entry name" value="CbiA"/>
    <property type="match status" value="1"/>
</dbReference>
<accession>A0ABZ1BPS5</accession>
<reference evidence="5" key="1">
    <citation type="submission" date="2023-12" db="EMBL/GenBank/DDBJ databases">
        <title>Novel isolates from deep terrestrial aquifers shed light on the physiology and ecology of the class Limnochordia.</title>
        <authorList>
            <person name="Karnachuk O.V."/>
            <person name="Lukina A.P."/>
            <person name="Avakyan M.R."/>
            <person name="Kadnikov V."/>
            <person name="Begmatov S."/>
            <person name="Beletsky A.V."/>
            <person name="Mardanov A.V."/>
            <person name="Ravin N.V."/>
        </authorList>
    </citation>
    <scope>NUCLEOTIDE SEQUENCE [LARGE SCALE GENOMIC DNA]</scope>
    <source>
        <strain evidence="5">LN</strain>
    </source>
</reference>
<name>A0ABZ1BPS5_9FIRM</name>
<dbReference type="CDD" id="cd02042">
    <property type="entry name" value="ParAB_family"/>
    <property type="match status" value="1"/>
</dbReference>
<dbReference type="Gene3D" id="3.40.50.300">
    <property type="entry name" value="P-loop containing nucleotide triphosphate hydrolases"/>
    <property type="match status" value="1"/>
</dbReference>
<evidence type="ECO:0000313" key="5">
    <source>
        <dbReference type="Proteomes" id="UP001333102"/>
    </source>
</evidence>
<sequence>MTTQMGSLSVYLVDRLLTGMGWGKVPEGLSARTRRYTLFSLKGGVGRSTTAAVLATHLAGRGLRVLVVDLDLESPGLSSMLLAPGEHPDYGVVDWFVEDLVGQSDPVLAHMVGRPRWCQDLQGDILVAPAYGSDPGEYISKLGRVYLDLPADGPDAVVEPWSARLVRMLVELENRHKPDVVLLDSRSGLHDLAAATVTDLQAQVFLFAVDSEATWAGYRLLFDYWRAHGAATVIRQRLSLVASLVPQERASVLLKRMRERAWDLFREYLYDTVPADPEEEARTEPFSFDLMDDEAPHSPWPIYWNTGLSWVPSIRGLEEPAVFAAYQGFLERFDELSMAAQEGQP</sequence>
<evidence type="ECO:0000259" key="3">
    <source>
        <dbReference type="Pfam" id="PF01656"/>
    </source>
</evidence>
<gene>
    <name evidence="4" type="ORF">VLY81_00685</name>
</gene>
<evidence type="ECO:0000256" key="1">
    <source>
        <dbReference type="ARBA" id="ARBA00022741"/>
    </source>
</evidence>
<proteinExistence type="predicted"/>
<dbReference type="InterPro" id="IPR027417">
    <property type="entry name" value="P-loop_NTPase"/>
</dbReference>
<protein>
    <submittedName>
        <fullName evidence="4">P-loop NTPase</fullName>
    </submittedName>
</protein>
<keyword evidence="1" id="KW-0547">Nucleotide-binding</keyword>
<dbReference type="InterPro" id="IPR002586">
    <property type="entry name" value="CobQ/CobB/MinD/ParA_Nub-bd_dom"/>
</dbReference>
<dbReference type="RefSeq" id="WP_324669090.1">
    <property type="nucleotide sequence ID" value="NZ_CP141614.1"/>
</dbReference>
<dbReference type="PANTHER" id="PTHR43384:SF6">
    <property type="entry name" value="SEPTUM SITE-DETERMINING PROTEIN MIND HOMOLOG, CHLOROPLASTIC"/>
    <property type="match status" value="1"/>
</dbReference>
<dbReference type="NCBIfam" id="NF047398">
    <property type="entry name" value="AAA_KGGVGR"/>
    <property type="match status" value="1"/>
</dbReference>
<organism evidence="4 5">
    <name type="scientific">Geochorda subterranea</name>
    <dbReference type="NCBI Taxonomy" id="3109564"/>
    <lineage>
        <taxon>Bacteria</taxon>
        <taxon>Bacillati</taxon>
        <taxon>Bacillota</taxon>
        <taxon>Limnochordia</taxon>
        <taxon>Limnochordales</taxon>
        <taxon>Geochordaceae</taxon>
        <taxon>Geochorda</taxon>
    </lineage>
</organism>
<dbReference type="EMBL" id="CP141614">
    <property type="protein sequence ID" value="WRP14719.1"/>
    <property type="molecule type" value="Genomic_DNA"/>
</dbReference>